<dbReference type="AlphaFoldDB" id="A0AAV4N689"/>
<dbReference type="GO" id="GO:0020037">
    <property type="term" value="F:heme binding"/>
    <property type="evidence" value="ECO:0007669"/>
    <property type="project" value="InterPro"/>
</dbReference>
<organism evidence="11 12">
    <name type="scientific">Caerostris extrusa</name>
    <name type="common">Bark spider</name>
    <name type="synonym">Caerostris bankana</name>
    <dbReference type="NCBI Taxonomy" id="172846"/>
    <lineage>
        <taxon>Eukaryota</taxon>
        <taxon>Metazoa</taxon>
        <taxon>Ecdysozoa</taxon>
        <taxon>Arthropoda</taxon>
        <taxon>Chelicerata</taxon>
        <taxon>Arachnida</taxon>
        <taxon>Araneae</taxon>
        <taxon>Araneomorphae</taxon>
        <taxon>Entelegynae</taxon>
        <taxon>Araneoidea</taxon>
        <taxon>Araneidae</taxon>
        <taxon>Caerostris</taxon>
    </lineage>
</organism>
<dbReference type="PROSITE" id="PS00086">
    <property type="entry name" value="CYTOCHROME_P450"/>
    <property type="match status" value="1"/>
</dbReference>
<dbReference type="InterPro" id="IPR017972">
    <property type="entry name" value="Cyt_P450_CS"/>
</dbReference>
<keyword evidence="4 9" id="KW-0349">Heme</keyword>
<dbReference type="Gene3D" id="1.10.630.10">
    <property type="entry name" value="Cytochrome P450"/>
    <property type="match status" value="1"/>
</dbReference>
<dbReference type="InterPro" id="IPR050196">
    <property type="entry name" value="Cytochrome_P450_Monoox"/>
</dbReference>
<evidence type="ECO:0000256" key="7">
    <source>
        <dbReference type="ARBA" id="ARBA00023033"/>
    </source>
</evidence>
<accession>A0AAV4N689</accession>
<name>A0AAV4N689_CAEEX</name>
<keyword evidence="12" id="KW-1185">Reference proteome</keyword>
<dbReference type="SUPFAM" id="SSF48264">
    <property type="entry name" value="Cytochrome P450"/>
    <property type="match status" value="1"/>
</dbReference>
<comment type="subcellular location">
    <subcellularLocation>
        <location evidence="2">Endoplasmic reticulum membrane</location>
    </subcellularLocation>
</comment>
<evidence type="ECO:0000256" key="4">
    <source>
        <dbReference type="ARBA" id="ARBA00022617"/>
    </source>
</evidence>
<dbReference type="Proteomes" id="UP001054945">
    <property type="component" value="Unassembled WGS sequence"/>
</dbReference>
<feature type="binding site" description="axial binding residue" evidence="9">
    <location>
        <position position="156"/>
    </location>
    <ligand>
        <name>heme</name>
        <dbReference type="ChEBI" id="CHEBI:30413"/>
    </ligand>
    <ligandPart>
        <name>Fe</name>
        <dbReference type="ChEBI" id="CHEBI:18248"/>
    </ligandPart>
</feature>
<reference evidence="11 12" key="1">
    <citation type="submission" date="2021-06" db="EMBL/GenBank/DDBJ databases">
        <title>Caerostris extrusa draft genome.</title>
        <authorList>
            <person name="Kono N."/>
            <person name="Arakawa K."/>
        </authorList>
    </citation>
    <scope>NUCLEOTIDE SEQUENCE [LARGE SCALE GENOMIC DNA]</scope>
</reference>
<comment type="similarity">
    <text evidence="3 10">Belongs to the cytochrome P450 family.</text>
</comment>
<dbReference type="InterPro" id="IPR001128">
    <property type="entry name" value="Cyt_P450"/>
</dbReference>
<dbReference type="InterPro" id="IPR002401">
    <property type="entry name" value="Cyt_P450_E_grp-I"/>
</dbReference>
<keyword evidence="6 9" id="KW-0408">Iron</keyword>
<keyword evidence="7 10" id="KW-0503">Monooxygenase</keyword>
<dbReference type="GO" id="GO:0016705">
    <property type="term" value="F:oxidoreductase activity, acting on paired donors, with incorporation or reduction of molecular oxygen"/>
    <property type="evidence" value="ECO:0007669"/>
    <property type="project" value="InterPro"/>
</dbReference>
<dbReference type="InterPro" id="IPR036396">
    <property type="entry name" value="Cyt_P450_sf"/>
</dbReference>
<evidence type="ECO:0000313" key="11">
    <source>
        <dbReference type="EMBL" id="GIX80218.1"/>
    </source>
</evidence>
<evidence type="ECO:0000313" key="12">
    <source>
        <dbReference type="Proteomes" id="UP001054945"/>
    </source>
</evidence>
<evidence type="ECO:0000256" key="1">
    <source>
        <dbReference type="ARBA" id="ARBA00001971"/>
    </source>
</evidence>
<protein>
    <submittedName>
        <fullName evidence="11">Cytochrome P450 4C1</fullName>
    </submittedName>
</protein>
<dbReference type="EMBL" id="BPLR01020576">
    <property type="protein sequence ID" value="GIX80218.1"/>
    <property type="molecule type" value="Genomic_DNA"/>
</dbReference>
<dbReference type="PRINTS" id="PR00385">
    <property type="entry name" value="P450"/>
</dbReference>
<keyword evidence="9 10" id="KW-0479">Metal-binding</keyword>
<dbReference type="GO" id="GO:0004497">
    <property type="term" value="F:monooxygenase activity"/>
    <property type="evidence" value="ECO:0007669"/>
    <property type="project" value="UniProtKB-KW"/>
</dbReference>
<evidence type="ECO:0000256" key="9">
    <source>
        <dbReference type="PIRSR" id="PIRSR602401-1"/>
    </source>
</evidence>
<dbReference type="PANTHER" id="PTHR24291">
    <property type="entry name" value="CYTOCHROME P450 FAMILY 4"/>
    <property type="match status" value="1"/>
</dbReference>
<evidence type="ECO:0000256" key="3">
    <source>
        <dbReference type="ARBA" id="ARBA00010617"/>
    </source>
</evidence>
<evidence type="ECO:0000256" key="6">
    <source>
        <dbReference type="ARBA" id="ARBA00023004"/>
    </source>
</evidence>
<comment type="cofactor">
    <cofactor evidence="1 9">
        <name>heme</name>
        <dbReference type="ChEBI" id="CHEBI:30413"/>
    </cofactor>
</comment>
<evidence type="ECO:0000256" key="8">
    <source>
        <dbReference type="ARBA" id="ARBA00023136"/>
    </source>
</evidence>
<keyword evidence="5" id="KW-0256">Endoplasmic reticulum</keyword>
<proteinExistence type="inferred from homology"/>
<dbReference type="PRINTS" id="PR00463">
    <property type="entry name" value="EP450I"/>
</dbReference>
<keyword evidence="10" id="KW-0560">Oxidoreductase</keyword>
<sequence>MGNLQNFGLGHDTTAMGITFALYCIGLYPRVQERVHEELDDIFEGDQERPVTVDDVRNMKYLECAEGSHSAQWGIEAQRLFPSVPLIGRVLNEDVKYKDIVIPKGTTINCHITSHHRNPETFPNPEVFDPDRFSPDNVLDRHPFAFIPFSAGPRNCIGQKFALLEEKVVISNILRRFTALSLDPRDKVLLKMEFVLRPAGQIRMKFIPR</sequence>
<keyword evidence="8" id="KW-0472">Membrane</keyword>
<evidence type="ECO:0000256" key="2">
    <source>
        <dbReference type="ARBA" id="ARBA00004586"/>
    </source>
</evidence>
<dbReference type="Pfam" id="PF00067">
    <property type="entry name" value="p450"/>
    <property type="match status" value="1"/>
</dbReference>
<comment type="caution">
    <text evidence="11">The sequence shown here is derived from an EMBL/GenBank/DDBJ whole genome shotgun (WGS) entry which is preliminary data.</text>
</comment>
<gene>
    <name evidence="11" type="primary">CYP4C1</name>
    <name evidence="11" type="ORF">CEXT_641121</name>
</gene>
<evidence type="ECO:0000256" key="10">
    <source>
        <dbReference type="RuleBase" id="RU000461"/>
    </source>
</evidence>
<dbReference type="GO" id="GO:0005506">
    <property type="term" value="F:iron ion binding"/>
    <property type="evidence" value="ECO:0007669"/>
    <property type="project" value="InterPro"/>
</dbReference>
<dbReference type="PANTHER" id="PTHR24291:SF189">
    <property type="entry name" value="CYTOCHROME P450 4C3-RELATED"/>
    <property type="match status" value="1"/>
</dbReference>
<dbReference type="GO" id="GO:0005789">
    <property type="term" value="C:endoplasmic reticulum membrane"/>
    <property type="evidence" value="ECO:0007669"/>
    <property type="project" value="UniProtKB-SubCell"/>
</dbReference>
<evidence type="ECO:0000256" key="5">
    <source>
        <dbReference type="ARBA" id="ARBA00022824"/>
    </source>
</evidence>